<evidence type="ECO:0008006" key="3">
    <source>
        <dbReference type="Google" id="ProtNLM"/>
    </source>
</evidence>
<protein>
    <recommendedName>
        <fullName evidence="3">YCII-related domain-containing protein</fullName>
    </recommendedName>
</protein>
<evidence type="ECO:0000313" key="1">
    <source>
        <dbReference type="EMBL" id="SIT90675.1"/>
    </source>
</evidence>
<organism evidence="1 2">
    <name type="scientific">Yoonia rosea</name>
    <dbReference type="NCBI Taxonomy" id="287098"/>
    <lineage>
        <taxon>Bacteria</taxon>
        <taxon>Pseudomonadati</taxon>
        <taxon>Pseudomonadota</taxon>
        <taxon>Alphaproteobacteria</taxon>
        <taxon>Rhodobacterales</taxon>
        <taxon>Paracoccaceae</taxon>
        <taxon>Yoonia</taxon>
    </lineage>
</organism>
<dbReference type="InterPro" id="IPR011008">
    <property type="entry name" value="Dimeric_a/b-barrel"/>
</dbReference>
<dbReference type="PANTHER" id="PTHR37828">
    <property type="entry name" value="GSR2449 PROTEIN"/>
    <property type="match status" value="1"/>
</dbReference>
<dbReference type="STRING" id="287098.SAMN05421665_3184"/>
<dbReference type="OrthoDB" id="9814407at2"/>
<dbReference type="RefSeq" id="WP_076660855.1">
    <property type="nucleotide sequence ID" value="NZ_FTPR01000003.1"/>
</dbReference>
<reference evidence="2" key="1">
    <citation type="submission" date="2017-01" db="EMBL/GenBank/DDBJ databases">
        <authorList>
            <person name="Varghese N."/>
            <person name="Submissions S."/>
        </authorList>
    </citation>
    <scope>NUCLEOTIDE SEQUENCE [LARGE SCALE GENOMIC DNA]</scope>
    <source>
        <strain evidence="2">DSM 29591</strain>
    </source>
</reference>
<dbReference type="Gene3D" id="3.30.70.1060">
    <property type="entry name" value="Dimeric alpha+beta barrel"/>
    <property type="match status" value="1"/>
</dbReference>
<proteinExistence type="predicted"/>
<name>A0A1R3XH28_9RHOB</name>
<dbReference type="EMBL" id="FTPR01000003">
    <property type="protein sequence ID" value="SIT90675.1"/>
    <property type="molecule type" value="Genomic_DNA"/>
</dbReference>
<keyword evidence="2" id="KW-1185">Reference proteome</keyword>
<dbReference type="AlphaFoldDB" id="A0A1R3XH28"/>
<dbReference type="SUPFAM" id="SSF54909">
    <property type="entry name" value="Dimeric alpha+beta barrel"/>
    <property type="match status" value="1"/>
</dbReference>
<accession>A0A1R3XH28</accession>
<dbReference type="PANTHER" id="PTHR37828:SF1">
    <property type="entry name" value="YCII-RELATED DOMAIN-CONTAINING PROTEIN"/>
    <property type="match status" value="1"/>
</dbReference>
<gene>
    <name evidence="1" type="ORF">SAMN05421665_3184</name>
</gene>
<sequence>MFIIFLRFSENKSAAPDFMPAHNEWIAKGFGDGIFQCVGSLTPEGGGAILAAGENREEIERRINADPFVEHNVVVAQIAEVDVKKTTPALDFLKA</sequence>
<dbReference type="Proteomes" id="UP000186997">
    <property type="component" value="Unassembled WGS sequence"/>
</dbReference>
<evidence type="ECO:0000313" key="2">
    <source>
        <dbReference type="Proteomes" id="UP000186997"/>
    </source>
</evidence>